<evidence type="ECO:0000313" key="5">
    <source>
        <dbReference type="Proteomes" id="UP000198875"/>
    </source>
</evidence>
<organism evidence="4 5">
    <name type="scientific">Mycobacterium bohemicum DSM 44277</name>
    <dbReference type="NCBI Taxonomy" id="1236609"/>
    <lineage>
        <taxon>Bacteria</taxon>
        <taxon>Bacillati</taxon>
        <taxon>Actinomycetota</taxon>
        <taxon>Actinomycetes</taxon>
        <taxon>Mycobacteriales</taxon>
        <taxon>Mycobacteriaceae</taxon>
        <taxon>Mycobacterium</taxon>
    </lineage>
</organism>
<feature type="domain" description="Circularly permuted ATPgrasp" evidence="3">
    <location>
        <begin position="102"/>
        <end position="433"/>
    </location>
</feature>
<dbReference type="RefSeq" id="WP_090349954.1">
    <property type="nucleotide sequence ID" value="NZ_CSTD01000001.1"/>
</dbReference>
<evidence type="ECO:0000256" key="1">
    <source>
        <dbReference type="SAM" id="MobiDB-lite"/>
    </source>
</evidence>
<evidence type="ECO:0000259" key="3">
    <source>
        <dbReference type="Pfam" id="PF04174"/>
    </source>
</evidence>
<dbReference type="EMBL" id="CSTD01000001">
    <property type="protein sequence ID" value="CPR10664.1"/>
    <property type="molecule type" value="Genomic_DNA"/>
</dbReference>
<feature type="domain" description="DUF403" evidence="2">
    <location>
        <begin position="515"/>
        <end position="815"/>
    </location>
</feature>
<accession>A0A0U0W6N1</accession>
<evidence type="ECO:0000313" key="4">
    <source>
        <dbReference type="EMBL" id="CPR10664.1"/>
    </source>
</evidence>
<reference evidence="4 5" key="1">
    <citation type="submission" date="2015-03" db="EMBL/GenBank/DDBJ databases">
        <authorList>
            <person name="Murphy D."/>
        </authorList>
    </citation>
    <scope>NUCLEOTIDE SEQUENCE [LARGE SCALE GENOMIC DNA]</scope>
    <source>
        <strain evidence="4 5">DSM 44277</strain>
    </source>
</reference>
<dbReference type="OrthoDB" id="9803842at2"/>
<dbReference type="Pfam" id="PF04168">
    <property type="entry name" value="Alpha-E"/>
    <property type="match status" value="1"/>
</dbReference>
<dbReference type="Proteomes" id="UP000198875">
    <property type="component" value="Unassembled WGS sequence"/>
</dbReference>
<dbReference type="GO" id="GO:0016874">
    <property type="term" value="F:ligase activity"/>
    <property type="evidence" value="ECO:0007669"/>
    <property type="project" value="UniProtKB-KW"/>
</dbReference>
<feature type="region of interest" description="Disordered" evidence="1">
    <location>
        <begin position="1"/>
        <end position="20"/>
    </location>
</feature>
<proteinExistence type="predicted"/>
<dbReference type="AlphaFoldDB" id="A0A0U0W6N1"/>
<evidence type="ECO:0000259" key="2">
    <source>
        <dbReference type="Pfam" id="PF04168"/>
    </source>
</evidence>
<dbReference type="PANTHER" id="PTHR34595">
    <property type="entry name" value="BLR5612 PROTEIN"/>
    <property type="match status" value="1"/>
</dbReference>
<sequence length="839" mass="92942">MSVTNQLEGTLPGPRAPRPERIFGGYNTSGSYADVYSAAFDEMFDGQGNVRGPYKGIYAELAPSDASDLKARAEALARAFIDQGITFSLSGQERPFPLDLVPRVISGAEWSRLERGIIQRVKALEMYLDDIYGDQEILNDGVIPRRLITSCEHFHRQAVGIVPPNGVRIHVAGIDLIRDEKGNFRVLEDNLRSPSGVSYVMENRRTMARVFPNLFATHRVRAVDDYSSHLLRALRNSAATNEADPTVVVLTPGVYNSAYFEHSLLARQMGVELVEGRDMFCRDNQVYMRTTEGERQVDVIYRRIDDTFLDPLQFRADSVLGVAGLVNAARAGNVVISSAIGNGVGDDKLVYTYVPTMIEYYLGEKPLLANVETYRCWLDDEREEVLDRIDELVLKPVEGSGGYGIVFGPDASAKELAAVAKKIRDDPRSWIAQPMMELSTVPTRVGSRLAPRYVDLRPFAVNDGDEVWVLPGGLTRVALVEGSRVVNSSQGGGSKDTWVLAPRASAARTEGGSLMLARNAEALYWIGRYVERADDTARILDVALHQLLEDSSVDPDHASRLLLRVLGIEPPDHDLDVWSVTDLVAYSTNSQGGCSIVDAITAARENAKSAREVTSSEIWECLNTTYHALPERERAAKRLGPHEFLSFVEGRAAMFAGLADSTLSRDDGYRFMLLGRAIERVDMTVRLLLSRVGDSASSPAWVTLLRSAGAHDTYLRTYRGVLDAGRVVEFMMLDRLFPRSVFYSLRLAEHNLDELLHSPQSRIGATAEAQRLLGRARSELEFVEPGVLLESLETRLADLQQTCRRVGEALSLQYFHVTPWVAWSDAGQRGALVTRQGDN</sequence>
<dbReference type="InterPro" id="IPR051680">
    <property type="entry name" value="ATP-dep_Glu-Cys_Ligase-2"/>
</dbReference>
<dbReference type="Pfam" id="PF04174">
    <property type="entry name" value="CP_ATPgrasp_1"/>
    <property type="match status" value="1"/>
</dbReference>
<dbReference type="InterPro" id="IPR007296">
    <property type="entry name" value="DUF403"/>
</dbReference>
<gene>
    <name evidence="4" type="primary">gcs2</name>
    <name evidence="4" type="ORF">BN971_01976</name>
</gene>
<dbReference type="Gene3D" id="3.40.50.11290">
    <property type="match status" value="1"/>
</dbReference>
<name>A0A0U0W6N1_MYCBE</name>
<protein>
    <submittedName>
        <fullName evidence="4">Glutamate--cysteine ligase, Gcs2</fullName>
    </submittedName>
</protein>
<dbReference type="PANTHER" id="PTHR34595:SF7">
    <property type="entry name" value="SLL1039 PROTEIN"/>
    <property type="match status" value="1"/>
</dbReference>
<dbReference type="Gene3D" id="3.30.1490.270">
    <property type="match status" value="1"/>
</dbReference>
<dbReference type="SUPFAM" id="SSF56059">
    <property type="entry name" value="Glutathione synthetase ATP-binding domain-like"/>
    <property type="match status" value="1"/>
</dbReference>
<dbReference type="InterPro" id="IPR007302">
    <property type="entry name" value="CP_ATPgrasp"/>
</dbReference>
<keyword evidence="4" id="KW-0436">Ligase</keyword>